<dbReference type="InterPro" id="IPR051343">
    <property type="entry name" value="G-type_lectin_kinases/EP1-like"/>
</dbReference>
<evidence type="ECO:0000313" key="4">
    <source>
        <dbReference type="Proteomes" id="UP001187471"/>
    </source>
</evidence>
<dbReference type="PROSITE" id="PS50011">
    <property type="entry name" value="PROTEIN_KINASE_DOM"/>
    <property type="match status" value="1"/>
</dbReference>
<protein>
    <recommendedName>
        <fullName evidence="2">Protein kinase domain-containing protein</fullName>
    </recommendedName>
</protein>
<dbReference type="Proteomes" id="UP001187471">
    <property type="component" value="Unassembled WGS sequence"/>
</dbReference>
<evidence type="ECO:0000259" key="2">
    <source>
        <dbReference type="PROSITE" id="PS50011"/>
    </source>
</evidence>
<dbReference type="InterPro" id="IPR011009">
    <property type="entry name" value="Kinase-like_dom_sf"/>
</dbReference>
<dbReference type="GO" id="GO:0004672">
    <property type="term" value="F:protein kinase activity"/>
    <property type="evidence" value="ECO:0007669"/>
    <property type="project" value="InterPro"/>
</dbReference>
<gene>
    <name evidence="3" type="ORF">RJ640_000329</name>
</gene>
<proteinExistence type="predicted"/>
<dbReference type="EMBL" id="JAVXUO010000884">
    <property type="protein sequence ID" value="KAK2988342.1"/>
    <property type="molecule type" value="Genomic_DNA"/>
</dbReference>
<evidence type="ECO:0000313" key="3">
    <source>
        <dbReference type="EMBL" id="KAK2988342.1"/>
    </source>
</evidence>
<evidence type="ECO:0000256" key="1">
    <source>
        <dbReference type="ARBA" id="ARBA00022729"/>
    </source>
</evidence>
<organism evidence="3 4">
    <name type="scientific">Escallonia rubra</name>
    <dbReference type="NCBI Taxonomy" id="112253"/>
    <lineage>
        <taxon>Eukaryota</taxon>
        <taxon>Viridiplantae</taxon>
        <taxon>Streptophyta</taxon>
        <taxon>Embryophyta</taxon>
        <taxon>Tracheophyta</taxon>
        <taxon>Spermatophyta</taxon>
        <taxon>Magnoliopsida</taxon>
        <taxon>eudicotyledons</taxon>
        <taxon>Gunneridae</taxon>
        <taxon>Pentapetalae</taxon>
        <taxon>asterids</taxon>
        <taxon>campanulids</taxon>
        <taxon>Escalloniales</taxon>
        <taxon>Escalloniaceae</taxon>
        <taxon>Escallonia</taxon>
    </lineage>
</organism>
<accession>A0AA88RG68</accession>
<feature type="domain" description="Protein kinase" evidence="2">
    <location>
        <begin position="1"/>
        <end position="87"/>
    </location>
</feature>
<keyword evidence="4" id="KW-1185">Reference proteome</keyword>
<reference evidence="3" key="1">
    <citation type="submission" date="2022-12" db="EMBL/GenBank/DDBJ databases">
        <title>Draft genome assemblies for two species of Escallonia (Escalloniales).</title>
        <authorList>
            <person name="Chanderbali A."/>
            <person name="Dervinis C."/>
            <person name="Anghel I."/>
            <person name="Soltis D."/>
            <person name="Soltis P."/>
            <person name="Zapata F."/>
        </authorList>
    </citation>
    <scope>NUCLEOTIDE SEQUENCE</scope>
    <source>
        <strain evidence="3">UCBG92.1500</strain>
        <tissue evidence="3">Leaf</tissue>
    </source>
</reference>
<dbReference type="PANTHER" id="PTHR47976">
    <property type="entry name" value="G-TYPE LECTIN S-RECEPTOR-LIKE SERINE/THREONINE-PROTEIN KINASE SD2-5"/>
    <property type="match status" value="1"/>
</dbReference>
<keyword evidence="1" id="KW-0732">Signal</keyword>
<dbReference type="Gene3D" id="1.10.510.10">
    <property type="entry name" value="Transferase(Phosphotransferase) domain 1"/>
    <property type="match status" value="1"/>
</dbReference>
<dbReference type="PANTHER" id="PTHR47976:SF30">
    <property type="entry name" value="RECEPTOR-LIKE SERINE_THREONINE-PROTEIN KINASE"/>
    <property type="match status" value="1"/>
</dbReference>
<dbReference type="InterPro" id="IPR000719">
    <property type="entry name" value="Prot_kinase_dom"/>
</dbReference>
<comment type="caution">
    <text evidence="3">The sequence shown here is derived from an EMBL/GenBank/DDBJ whole genome shotgun (WGS) entry which is preliminary data.</text>
</comment>
<dbReference type="GO" id="GO:0005524">
    <property type="term" value="F:ATP binding"/>
    <property type="evidence" value="ECO:0007669"/>
    <property type="project" value="InterPro"/>
</dbReference>
<dbReference type="AlphaFoldDB" id="A0AA88RG68"/>
<sequence>MRGTCRYLAPEWLRITEKADVYNFGVVMLEVFCGRRSLDYSAPEEAENLLEILKEKAKTNDLVDLVDKCNIDMQRHGEECEASRLYLDACNVIVIRLPILQYYEVGDDHDLDDDNEKDVAHYALFANCDLEEVANDDRWVKAMDEEIHAIEKNNTEELPTLPKVKKPIGVK</sequence>
<name>A0AA88RG68_9ASTE</name>
<dbReference type="SUPFAM" id="SSF56112">
    <property type="entry name" value="Protein kinase-like (PK-like)"/>
    <property type="match status" value="1"/>
</dbReference>